<comment type="similarity">
    <text evidence="12">Belongs to the NSE1 family.</text>
</comment>
<feature type="region of interest" description="Disordered" evidence="13">
    <location>
        <begin position="211"/>
        <end position="231"/>
    </location>
</feature>
<keyword evidence="3 12" id="KW-0808">Transferase</keyword>
<keyword evidence="6 12" id="KW-0863">Zinc-finger</keyword>
<dbReference type="PANTHER" id="PTHR20973">
    <property type="entry name" value="NON-SMC ELEMENT 1-RELATED"/>
    <property type="match status" value="1"/>
</dbReference>
<dbReference type="FunFam" id="3.90.1150.220:FF:000002">
    <property type="entry name" value="Non-structural maintenance of chromosomes element 1"/>
    <property type="match status" value="1"/>
</dbReference>
<sequence>MPVRFEGYSTFLLNFLSLRRKIRVSEHRLPEMPSLSWTHHTLIQALLSRGPLKEEEFHKIFSEITGKNPGNQRQFFNEYLLKINKELSFVQLELRGCRNQYDGKVYYGVVNTVVDEPSKLGTKYDAPQIAFYKGIIEAIVQEGSAQGCIPSIVALNVRAENQAELCKNEACTVRIHAYCLKLKFTQGVERVCPGCSTPWEYTIPKAELVEEEETELSGPGETQQPSQPITRKRFRNIKTENLDIVGTSYQTSMPDLRRNTRRSTRRS</sequence>
<dbReference type="Gene3D" id="3.90.1150.220">
    <property type="match status" value="1"/>
</dbReference>
<keyword evidence="11 12" id="KW-0539">Nucleus</keyword>
<reference evidence="15 16" key="1">
    <citation type="submission" date="2023-12" db="EMBL/GenBank/DDBJ databases">
        <title>A high-quality genome assembly for Dillenia turbinata (Dilleniales).</title>
        <authorList>
            <person name="Chanderbali A."/>
        </authorList>
    </citation>
    <scope>NUCLEOTIDE SEQUENCE [LARGE SCALE GENOMIC DNA]</scope>
    <source>
        <strain evidence="15">LSX21</strain>
        <tissue evidence="15">Leaf</tissue>
    </source>
</reference>
<keyword evidence="8 12" id="KW-0862">Zinc</keyword>
<evidence type="ECO:0000259" key="14">
    <source>
        <dbReference type="Pfam" id="PF08746"/>
    </source>
</evidence>
<feature type="domain" description="Non-structural maintenance of chromosomes element 1 RING C4HC3-type" evidence="14">
    <location>
        <begin position="162"/>
        <end position="195"/>
    </location>
</feature>
<evidence type="ECO:0000256" key="2">
    <source>
        <dbReference type="ARBA" id="ARBA00019422"/>
    </source>
</evidence>
<comment type="caution">
    <text evidence="15">The sequence shown here is derived from an EMBL/GenBank/DDBJ whole genome shotgun (WGS) entry which is preliminary data.</text>
</comment>
<dbReference type="GO" id="GO:0005634">
    <property type="term" value="C:nucleus"/>
    <property type="evidence" value="ECO:0007669"/>
    <property type="project" value="UniProtKB-SubCell"/>
</dbReference>
<dbReference type="GO" id="GO:0061630">
    <property type="term" value="F:ubiquitin protein ligase activity"/>
    <property type="evidence" value="ECO:0007669"/>
    <property type="project" value="UniProtKB-EC"/>
</dbReference>
<dbReference type="InterPro" id="IPR013083">
    <property type="entry name" value="Znf_RING/FYVE/PHD"/>
</dbReference>
<dbReference type="AlphaFoldDB" id="A0AAN8Z8P4"/>
<protein>
    <recommendedName>
        <fullName evidence="2 12">Non-structural maintenance of chromosomes element 1 homolog</fullName>
        <ecNumber evidence="12">2.3.2.27</ecNumber>
    </recommendedName>
</protein>
<evidence type="ECO:0000256" key="7">
    <source>
        <dbReference type="ARBA" id="ARBA00022786"/>
    </source>
</evidence>
<comment type="catalytic activity">
    <reaction evidence="12">
        <text>S-ubiquitinyl-[E2 ubiquitin-conjugating enzyme]-L-cysteine + [acceptor protein]-L-lysine = [E2 ubiquitin-conjugating enzyme]-L-cysteine + N(6)-ubiquitinyl-[acceptor protein]-L-lysine.</text>
        <dbReference type="EC" id="2.3.2.27"/>
    </reaction>
</comment>
<evidence type="ECO:0000313" key="15">
    <source>
        <dbReference type="EMBL" id="KAK6926445.1"/>
    </source>
</evidence>
<evidence type="ECO:0000256" key="1">
    <source>
        <dbReference type="ARBA" id="ARBA00004123"/>
    </source>
</evidence>
<proteinExistence type="inferred from homology"/>
<evidence type="ECO:0000256" key="5">
    <source>
        <dbReference type="ARBA" id="ARBA00022763"/>
    </source>
</evidence>
<evidence type="ECO:0000256" key="9">
    <source>
        <dbReference type="ARBA" id="ARBA00023172"/>
    </source>
</evidence>
<evidence type="ECO:0000256" key="11">
    <source>
        <dbReference type="ARBA" id="ARBA00023242"/>
    </source>
</evidence>
<evidence type="ECO:0000256" key="4">
    <source>
        <dbReference type="ARBA" id="ARBA00022723"/>
    </source>
</evidence>
<feature type="region of interest" description="Disordered" evidence="13">
    <location>
        <begin position="245"/>
        <end position="267"/>
    </location>
</feature>
<evidence type="ECO:0000256" key="10">
    <source>
        <dbReference type="ARBA" id="ARBA00023204"/>
    </source>
</evidence>
<evidence type="ECO:0000256" key="8">
    <source>
        <dbReference type="ARBA" id="ARBA00022833"/>
    </source>
</evidence>
<organism evidence="15 16">
    <name type="scientific">Dillenia turbinata</name>
    <dbReference type="NCBI Taxonomy" id="194707"/>
    <lineage>
        <taxon>Eukaryota</taxon>
        <taxon>Viridiplantae</taxon>
        <taxon>Streptophyta</taxon>
        <taxon>Embryophyta</taxon>
        <taxon>Tracheophyta</taxon>
        <taxon>Spermatophyta</taxon>
        <taxon>Magnoliopsida</taxon>
        <taxon>eudicotyledons</taxon>
        <taxon>Gunneridae</taxon>
        <taxon>Pentapetalae</taxon>
        <taxon>Dilleniales</taxon>
        <taxon>Dilleniaceae</taxon>
        <taxon>Dillenia</taxon>
    </lineage>
</organism>
<dbReference type="EC" id="2.3.2.27" evidence="12"/>
<dbReference type="Pfam" id="PF07574">
    <property type="entry name" value="SMC_Nse1"/>
    <property type="match status" value="1"/>
</dbReference>
<accession>A0AAN8Z8P4</accession>
<evidence type="ECO:0000256" key="13">
    <source>
        <dbReference type="SAM" id="MobiDB-lite"/>
    </source>
</evidence>
<gene>
    <name evidence="15" type="ORF">RJ641_008164</name>
</gene>
<keyword evidence="7 12" id="KW-0833">Ubl conjugation pathway</keyword>
<dbReference type="InterPro" id="IPR011513">
    <property type="entry name" value="Nse1"/>
</dbReference>
<comment type="subcellular location">
    <subcellularLocation>
        <location evidence="1 12">Nucleus</location>
    </subcellularLocation>
</comment>
<keyword evidence="5 12" id="KW-0227">DNA damage</keyword>
<dbReference type="InterPro" id="IPR014857">
    <property type="entry name" value="Nse1_RING_C4HC3-type"/>
</dbReference>
<evidence type="ECO:0000256" key="3">
    <source>
        <dbReference type="ARBA" id="ARBA00022679"/>
    </source>
</evidence>
<dbReference type="GO" id="GO:0008270">
    <property type="term" value="F:zinc ion binding"/>
    <property type="evidence" value="ECO:0007669"/>
    <property type="project" value="UniProtKB-KW"/>
</dbReference>
<dbReference type="GO" id="GO:0000724">
    <property type="term" value="P:double-strand break repair via homologous recombination"/>
    <property type="evidence" value="ECO:0007669"/>
    <property type="project" value="TreeGrafter"/>
</dbReference>
<dbReference type="EMBL" id="JBAMMX010000015">
    <property type="protein sequence ID" value="KAK6926445.1"/>
    <property type="molecule type" value="Genomic_DNA"/>
</dbReference>
<dbReference type="Gene3D" id="3.30.40.10">
    <property type="entry name" value="Zinc/RING finger domain, C3HC4 (zinc finger)"/>
    <property type="match status" value="1"/>
</dbReference>
<evidence type="ECO:0000313" key="16">
    <source>
        <dbReference type="Proteomes" id="UP001370490"/>
    </source>
</evidence>
<keyword evidence="16" id="KW-1185">Reference proteome</keyword>
<dbReference type="Proteomes" id="UP001370490">
    <property type="component" value="Unassembled WGS sequence"/>
</dbReference>
<dbReference type="GO" id="GO:0030915">
    <property type="term" value="C:Smc5-Smc6 complex"/>
    <property type="evidence" value="ECO:0007669"/>
    <property type="project" value="UniProtKB-UniRule"/>
</dbReference>
<keyword evidence="10 12" id="KW-0234">DNA repair</keyword>
<keyword evidence="9 12" id="KW-0233">DNA recombination</keyword>
<comment type="subunit">
    <text evidence="12">Component of the Smc5-Smc6 complex.</text>
</comment>
<dbReference type="Pfam" id="PF08746">
    <property type="entry name" value="zf-RING-like"/>
    <property type="match status" value="1"/>
</dbReference>
<dbReference type="PANTHER" id="PTHR20973:SF0">
    <property type="entry name" value="NON-STRUCTURAL MAINTENANCE OF CHROMOSOMES ELEMENT 1 HOMOLOG"/>
    <property type="match status" value="1"/>
</dbReference>
<evidence type="ECO:0000256" key="12">
    <source>
        <dbReference type="RuleBase" id="RU368018"/>
    </source>
</evidence>
<evidence type="ECO:0000256" key="6">
    <source>
        <dbReference type="ARBA" id="ARBA00022771"/>
    </source>
</evidence>
<name>A0AAN8Z8P4_9MAGN</name>
<keyword evidence="4 12" id="KW-0479">Metal-binding</keyword>